<keyword evidence="4 5" id="KW-0472">Membrane</keyword>
<keyword evidence="2 5" id="KW-0812">Transmembrane</keyword>
<dbReference type="OrthoDB" id="9787732at2"/>
<evidence type="ECO:0000313" key="7">
    <source>
        <dbReference type="EMBL" id="TLU67218.1"/>
    </source>
</evidence>
<keyword evidence="3 5" id="KW-1133">Transmembrane helix</keyword>
<dbReference type="Pfam" id="PF06271">
    <property type="entry name" value="RDD"/>
    <property type="match status" value="1"/>
</dbReference>
<dbReference type="AlphaFoldDB" id="A0A5R9IZ66"/>
<feature type="transmembrane region" description="Helical" evidence="5">
    <location>
        <begin position="38"/>
        <end position="56"/>
    </location>
</feature>
<protein>
    <submittedName>
        <fullName evidence="7">RDD family protein</fullName>
    </submittedName>
</protein>
<name>A0A5R9IZ66_9GAMM</name>
<comment type="caution">
    <text evidence="7">The sequence shown here is derived from an EMBL/GenBank/DDBJ whole genome shotgun (WGS) entry which is preliminary data.</text>
</comment>
<evidence type="ECO:0000313" key="8">
    <source>
        <dbReference type="Proteomes" id="UP000307790"/>
    </source>
</evidence>
<evidence type="ECO:0000256" key="1">
    <source>
        <dbReference type="ARBA" id="ARBA00004141"/>
    </source>
</evidence>
<evidence type="ECO:0000256" key="3">
    <source>
        <dbReference type="ARBA" id="ARBA00022989"/>
    </source>
</evidence>
<evidence type="ECO:0000256" key="5">
    <source>
        <dbReference type="SAM" id="Phobius"/>
    </source>
</evidence>
<dbReference type="PANTHER" id="PTHR38480">
    <property type="entry name" value="SLR0254 PROTEIN"/>
    <property type="match status" value="1"/>
</dbReference>
<dbReference type="GO" id="GO:0016020">
    <property type="term" value="C:membrane"/>
    <property type="evidence" value="ECO:0007669"/>
    <property type="project" value="UniProtKB-SubCell"/>
</dbReference>
<dbReference type="Proteomes" id="UP000307790">
    <property type="component" value="Unassembled WGS sequence"/>
</dbReference>
<dbReference type="RefSeq" id="WP_138318501.1">
    <property type="nucleotide sequence ID" value="NZ_VCBC01000003.1"/>
</dbReference>
<evidence type="ECO:0000259" key="6">
    <source>
        <dbReference type="Pfam" id="PF06271"/>
    </source>
</evidence>
<feature type="domain" description="RDD" evidence="6">
    <location>
        <begin position="25"/>
        <end position="146"/>
    </location>
</feature>
<keyword evidence="8" id="KW-1185">Reference proteome</keyword>
<organism evidence="7 8">
    <name type="scientific">Thalassotalea litorea</name>
    <dbReference type="NCBI Taxonomy" id="2020715"/>
    <lineage>
        <taxon>Bacteria</taxon>
        <taxon>Pseudomonadati</taxon>
        <taxon>Pseudomonadota</taxon>
        <taxon>Gammaproteobacteria</taxon>
        <taxon>Alteromonadales</taxon>
        <taxon>Colwelliaceae</taxon>
        <taxon>Thalassotalea</taxon>
    </lineage>
</organism>
<dbReference type="PANTHER" id="PTHR38480:SF1">
    <property type="entry name" value="SLR0254 PROTEIN"/>
    <property type="match status" value="1"/>
</dbReference>
<reference evidence="7 8" key="1">
    <citation type="submission" date="2019-05" db="EMBL/GenBank/DDBJ databases">
        <title>Genome sequences of Thalassotalea litorea 1K03283.</title>
        <authorList>
            <person name="Zhang D."/>
        </authorList>
    </citation>
    <scope>NUCLEOTIDE SEQUENCE [LARGE SCALE GENOMIC DNA]</scope>
    <source>
        <strain evidence="7 8">MCCC 1K03283</strain>
    </source>
</reference>
<accession>A0A5R9IZ66</accession>
<dbReference type="InterPro" id="IPR010432">
    <property type="entry name" value="RDD"/>
</dbReference>
<evidence type="ECO:0000256" key="2">
    <source>
        <dbReference type="ARBA" id="ARBA00022692"/>
    </source>
</evidence>
<sequence>MQYQGFDNLIYKRLPEGVSINLQPAGLTVRAYAYLWDFMFRALIIFIFSLVLNFLGDAGQGLMLVVFFIVSWGYYIFFEAKNGQTPGKKRYKLQVVQDNGLPPRIEQIILRNLLRPADAFPFAYALGMLVMFFGSEFKRIGDWAAGTMVIYCEQTDLQMVNQKIEPLAPGFSFSTEEQKLIIGFAERCDSLSVGRQYELANVLAKNINCRDQEAVTMLKRYAQYFMGQEV</sequence>
<evidence type="ECO:0000256" key="4">
    <source>
        <dbReference type="ARBA" id="ARBA00023136"/>
    </source>
</evidence>
<proteinExistence type="predicted"/>
<comment type="subcellular location">
    <subcellularLocation>
        <location evidence="1">Membrane</location>
        <topology evidence="1">Multi-pass membrane protein</topology>
    </subcellularLocation>
</comment>
<feature type="transmembrane region" description="Helical" evidence="5">
    <location>
        <begin position="62"/>
        <end position="80"/>
    </location>
</feature>
<dbReference type="EMBL" id="VCBC01000003">
    <property type="protein sequence ID" value="TLU67218.1"/>
    <property type="molecule type" value="Genomic_DNA"/>
</dbReference>
<gene>
    <name evidence="7" type="ORF">FE810_02750</name>
</gene>